<gene>
    <name evidence="8" type="ORF">AVDCRST_MAG67-347</name>
</gene>
<dbReference type="GO" id="GO:0004252">
    <property type="term" value="F:serine-type endopeptidase activity"/>
    <property type="evidence" value="ECO:0007669"/>
    <property type="project" value="UniProtKB-UniRule"/>
</dbReference>
<evidence type="ECO:0000256" key="4">
    <source>
        <dbReference type="ARBA" id="ARBA00022825"/>
    </source>
</evidence>
<evidence type="ECO:0000259" key="7">
    <source>
        <dbReference type="Pfam" id="PF00082"/>
    </source>
</evidence>
<keyword evidence="4 5" id="KW-0720">Serine protease</keyword>
<evidence type="ECO:0000256" key="3">
    <source>
        <dbReference type="ARBA" id="ARBA00022801"/>
    </source>
</evidence>
<comment type="similarity">
    <text evidence="1 5 6">Belongs to the peptidase S8 family.</text>
</comment>
<dbReference type="PRINTS" id="PR00723">
    <property type="entry name" value="SUBTILISIN"/>
</dbReference>
<organism evidence="8">
    <name type="scientific">uncultured Solirubrobacteraceae bacterium</name>
    <dbReference type="NCBI Taxonomy" id="1162706"/>
    <lineage>
        <taxon>Bacteria</taxon>
        <taxon>Bacillati</taxon>
        <taxon>Actinomycetota</taxon>
        <taxon>Thermoleophilia</taxon>
        <taxon>Solirubrobacterales</taxon>
        <taxon>Solirubrobacteraceae</taxon>
        <taxon>environmental samples</taxon>
    </lineage>
</organism>
<name>A0A6J4RQ96_9ACTN</name>
<proteinExistence type="inferred from homology"/>
<dbReference type="InterPro" id="IPR000209">
    <property type="entry name" value="Peptidase_S8/S53_dom"/>
</dbReference>
<dbReference type="InterPro" id="IPR023828">
    <property type="entry name" value="Peptidase_S8_Ser-AS"/>
</dbReference>
<dbReference type="PROSITE" id="PS00138">
    <property type="entry name" value="SUBTILASE_SER"/>
    <property type="match status" value="1"/>
</dbReference>
<evidence type="ECO:0000256" key="5">
    <source>
        <dbReference type="PROSITE-ProRule" id="PRU01240"/>
    </source>
</evidence>
<dbReference type="PROSITE" id="PS00136">
    <property type="entry name" value="SUBTILASE_ASP"/>
    <property type="match status" value="1"/>
</dbReference>
<dbReference type="PANTHER" id="PTHR43806">
    <property type="entry name" value="PEPTIDASE S8"/>
    <property type="match status" value="1"/>
</dbReference>
<dbReference type="InterPro" id="IPR050131">
    <property type="entry name" value="Peptidase_S8_subtilisin-like"/>
</dbReference>
<dbReference type="InterPro" id="IPR015500">
    <property type="entry name" value="Peptidase_S8_subtilisin-rel"/>
</dbReference>
<dbReference type="SUPFAM" id="SSF52743">
    <property type="entry name" value="Subtilisin-like"/>
    <property type="match status" value="1"/>
</dbReference>
<evidence type="ECO:0000256" key="2">
    <source>
        <dbReference type="ARBA" id="ARBA00022670"/>
    </source>
</evidence>
<feature type="active site" description="Charge relay system" evidence="5">
    <location>
        <position position="183"/>
    </location>
</feature>
<dbReference type="Pfam" id="PF00082">
    <property type="entry name" value="Peptidase_S8"/>
    <property type="match status" value="1"/>
</dbReference>
<dbReference type="GO" id="GO:0006508">
    <property type="term" value="P:proteolysis"/>
    <property type="evidence" value="ECO:0007669"/>
    <property type="project" value="UniProtKB-KW"/>
</dbReference>
<dbReference type="InterPro" id="IPR023827">
    <property type="entry name" value="Peptidase_S8_Asp-AS"/>
</dbReference>
<feature type="active site" description="Charge relay system" evidence="5">
    <location>
        <position position="151"/>
    </location>
</feature>
<dbReference type="AlphaFoldDB" id="A0A6J4RQ96"/>
<accession>A0A6J4RQ96</accession>
<reference evidence="8" key="1">
    <citation type="submission" date="2020-02" db="EMBL/GenBank/DDBJ databases">
        <authorList>
            <person name="Meier V. D."/>
        </authorList>
    </citation>
    <scope>NUCLEOTIDE SEQUENCE</scope>
    <source>
        <strain evidence="8">AVDCRST_MAG67</strain>
    </source>
</reference>
<dbReference type="EMBL" id="CADCVQ010000018">
    <property type="protein sequence ID" value="CAA9475160.1"/>
    <property type="molecule type" value="Genomic_DNA"/>
</dbReference>
<dbReference type="PANTHER" id="PTHR43806:SF11">
    <property type="entry name" value="CEREVISIN-RELATED"/>
    <property type="match status" value="1"/>
</dbReference>
<feature type="domain" description="Peptidase S8/S53" evidence="7">
    <location>
        <begin position="143"/>
        <end position="385"/>
    </location>
</feature>
<feature type="active site" description="Charge relay system" evidence="5">
    <location>
        <position position="352"/>
    </location>
</feature>
<sequence>MSTGPGEQEPQTTGRSVVVFGDDVRGDRDAISATLRSLPGVTTVIRTGDYRAGALDPDQAAAAEAIAYDALGVAVVAVEPGALRTSVASAQAPDGPIVAVEPERVMRAIYDEAPATTARFADDEAFTWGLRATGVDASGATASGIRVAVLDTGLDLEHPDFAERSISSQSFVTGSSAQDVQGHGTHCMGTACGSAAPAQGRRYGIASQAEIFAGKVLDDSGAGTDASILAGIEWAITNDCRVISMSLGADSPVVSTAYETVGRRALAAGALIVAAAGNNASRSNGFLGFVGVPANSPSIMAVAAVDADLLVADFSAAANPVEGGQIDIAGPGVAVYSSWPMPRRNNTISGTSMATPHVAGIAALWSQTTGATAQALWDALVEAVQRLDLPASDAGAGLVQAPD</sequence>
<evidence type="ECO:0000256" key="1">
    <source>
        <dbReference type="ARBA" id="ARBA00011073"/>
    </source>
</evidence>
<evidence type="ECO:0000313" key="8">
    <source>
        <dbReference type="EMBL" id="CAA9475160.1"/>
    </source>
</evidence>
<dbReference type="InterPro" id="IPR036852">
    <property type="entry name" value="Peptidase_S8/S53_dom_sf"/>
</dbReference>
<keyword evidence="3 5" id="KW-0378">Hydrolase</keyword>
<protein>
    <submittedName>
        <fullName evidence="8">Possible subtilisin</fullName>
    </submittedName>
</protein>
<dbReference type="PROSITE" id="PS51892">
    <property type="entry name" value="SUBTILASE"/>
    <property type="match status" value="1"/>
</dbReference>
<dbReference type="Gene3D" id="3.40.50.200">
    <property type="entry name" value="Peptidase S8/S53 domain"/>
    <property type="match status" value="1"/>
</dbReference>
<evidence type="ECO:0000256" key="6">
    <source>
        <dbReference type="RuleBase" id="RU003355"/>
    </source>
</evidence>
<keyword evidence="2 5" id="KW-0645">Protease</keyword>